<dbReference type="InterPro" id="IPR006566">
    <property type="entry name" value="FBD"/>
</dbReference>
<dbReference type="Proteomes" id="UP000215914">
    <property type="component" value="Unassembled WGS sequence"/>
</dbReference>
<name>A0A9K3DUZ7_HELAN</name>
<sequence>MEQIEISSAICMIRSSPVLEKIVFLMCDNEKLPVQQTSSNFFDSKDYSDLKLDHLETLEMKMFSNLPLEMAFVKLIMAQSPVLKKVRIELSDNVSVDEELKMLKDMLLLPFPRASPSAKLIFVLP</sequence>
<dbReference type="AlphaFoldDB" id="A0A9K3DUZ7"/>
<accession>A0A9K3DUZ7</accession>
<keyword evidence="3" id="KW-1185">Reference proteome</keyword>
<evidence type="ECO:0000313" key="2">
    <source>
        <dbReference type="EMBL" id="KAF5762120.1"/>
    </source>
</evidence>
<evidence type="ECO:0000313" key="3">
    <source>
        <dbReference type="Proteomes" id="UP000215914"/>
    </source>
</evidence>
<evidence type="ECO:0000259" key="1">
    <source>
        <dbReference type="SMART" id="SM00579"/>
    </source>
</evidence>
<comment type="caution">
    <text evidence="2">The sequence shown here is derived from an EMBL/GenBank/DDBJ whole genome shotgun (WGS) entry which is preliminary data.</text>
</comment>
<reference evidence="2" key="1">
    <citation type="journal article" date="2017" name="Nature">
        <title>The sunflower genome provides insights into oil metabolism, flowering and Asterid evolution.</title>
        <authorList>
            <person name="Badouin H."/>
            <person name="Gouzy J."/>
            <person name="Grassa C.J."/>
            <person name="Murat F."/>
            <person name="Staton S.E."/>
            <person name="Cottret L."/>
            <person name="Lelandais-Briere C."/>
            <person name="Owens G.L."/>
            <person name="Carrere S."/>
            <person name="Mayjonade B."/>
            <person name="Legrand L."/>
            <person name="Gill N."/>
            <person name="Kane N.C."/>
            <person name="Bowers J.E."/>
            <person name="Hubner S."/>
            <person name="Bellec A."/>
            <person name="Berard A."/>
            <person name="Berges H."/>
            <person name="Blanchet N."/>
            <person name="Boniface M.C."/>
            <person name="Brunel D."/>
            <person name="Catrice O."/>
            <person name="Chaidir N."/>
            <person name="Claudel C."/>
            <person name="Donnadieu C."/>
            <person name="Faraut T."/>
            <person name="Fievet G."/>
            <person name="Helmstetter N."/>
            <person name="King M."/>
            <person name="Knapp S.J."/>
            <person name="Lai Z."/>
            <person name="Le Paslier M.C."/>
            <person name="Lippi Y."/>
            <person name="Lorenzon L."/>
            <person name="Mandel J.R."/>
            <person name="Marage G."/>
            <person name="Marchand G."/>
            <person name="Marquand E."/>
            <person name="Bret-Mestries E."/>
            <person name="Morien E."/>
            <person name="Nambeesan S."/>
            <person name="Nguyen T."/>
            <person name="Pegot-Espagnet P."/>
            <person name="Pouilly N."/>
            <person name="Raftis F."/>
            <person name="Sallet E."/>
            <person name="Schiex T."/>
            <person name="Thomas J."/>
            <person name="Vandecasteele C."/>
            <person name="Vares D."/>
            <person name="Vear F."/>
            <person name="Vautrin S."/>
            <person name="Crespi M."/>
            <person name="Mangin B."/>
            <person name="Burke J.M."/>
            <person name="Salse J."/>
            <person name="Munos S."/>
            <person name="Vincourt P."/>
            <person name="Rieseberg L.H."/>
            <person name="Langlade N.B."/>
        </authorList>
    </citation>
    <scope>NUCLEOTIDE SEQUENCE</scope>
    <source>
        <tissue evidence="2">Leaves</tissue>
    </source>
</reference>
<organism evidence="2 3">
    <name type="scientific">Helianthus annuus</name>
    <name type="common">Common sunflower</name>
    <dbReference type="NCBI Taxonomy" id="4232"/>
    <lineage>
        <taxon>Eukaryota</taxon>
        <taxon>Viridiplantae</taxon>
        <taxon>Streptophyta</taxon>
        <taxon>Embryophyta</taxon>
        <taxon>Tracheophyta</taxon>
        <taxon>Spermatophyta</taxon>
        <taxon>Magnoliopsida</taxon>
        <taxon>eudicotyledons</taxon>
        <taxon>Gunneridae</taxon>
        <taxon>Pentapetalae</taxon>
        <taxon>asterids</taxon>
        <taxon>campanulids</taxon>
        <taxon>Asterales</taxon>
        <taxon>Asteraceae</taxon>
        <taxon>Asteroideae</taxon>
        <taxon>Heliantheae alliance</taxon>
        <taxon>Heliantheae</taxon>
        <taxon>Helianthus</taxon>
    </lineage>
</organism>
<dbReference type="Gramene" id="mRNA:HanXRQr2_Chr16g0773111">
    <property type="protein sequence ID" value="mRNA:HanXRQr2_Chr16g0773111"/>
    <property type="gene ID" value="HanXRQr2_Chr16g0773111"/>
</dbReference>
<reference evidence="2" key="2">
    <citation type="submission" date="2020-06" db="EMBL/GenBank/DDBJ databases">
        <title>Helianthus annuus Genome sequencing and assembly Release 2.</title>
        <authorList>
            <person name="Gouzy J."/>
            <person name="Langlade N."/>
            <person name="Munos S."/>
        </authorList>
    </citation>
    <scope>NUCLEOTIDE SEQUENCE</scope>
    <source>
        <tissue evidence="2">Leaves</tissue>
    </source>
</reference>
<dbReference type="Pfam" id="PF08387">
    <property type="entry name" value="FBD"/>
    <property type="match status" value="1"/>
</dbReference>
<dbReference type="EMBL" id="MNCJ02000331">
    <property type="protein sequence ID" value="KAF5762120.1"/>
    <property type="molecule type" value="Genomic_DNA"/>
</dbReference>
<protein>
    <submittedName>
        <fullName evidence="2">FBD domain-containing protein</fullName>
    </submittedName>
</protein>
<dbReference type="SMART" id="SM00579">
    <property type="entry name" value="FBD"/>
    <property type="match status" value="1"/>
</dbReference>
<gene>
    <name evidence="2" type="ORF">HanXRQr2_Chr16g0773111</name>
</gene>
<proteinExistence type="predicted"/>
<feature type="domain" description="FBD" evidence="1">
    <location>
        <begin position="49"/>
        <end position="123"/>
    </location>
</feature>